<accession>A0A9D4DSU7</accession>
<reference evidence="2" key="1">
    <citation type="journal article" date="2019" name="bioRxiv">
        <title>The Genome of the Zebra Mussel, Dreissena polymorpha: A Resource for Invasive Species Research.</title>
        <authorList>
            <person name="McCartney M.A."/>
            <person name="Auch B."/>
            <person name="Kono T."/>
            <person name="Mallez S."/>
            <person name="Zhang Y."/>
            <person name="Obille A."/>
            <person name="Becker A."/>
            <person name="Abrahante J.E."/>
            <person name="Garbe J."/>
            <person name="Badalamenti J.P."/>
            <person name="Herman A."/>
            <person name="Mangelson H."/>
            <person name="Liachko I."/>
            <person name="Sullivan S."/>
            <person name="Sone E.D."/>
            <person name="Koren S."/>
            <person name="Silverstein K.A.T."/>
            <person name="Beckman K.B."/>
            <person name="Gohl D.M."/>
        </authorList>
    </citation>
    <scope>NUCLEOTIDE SEQUENCE</scope>
    <source>
        <strain evidence="2">Duluth1</strain>
        <tissue evidence="2">Whole animal</tissue>
    </source>
</reference>
<proteinExistence type="predicted"/>
<gene>
    <name evidence="2" type="ORF">DPMN_189250</name>
</gene>
<keyword evidence="3" id="KW-1185">Reference proteome</keyword>
<evidence type="ECO:0000313" key="2">
    <source>
        <dbReference type="EMBL" id="KAH3754573.1"/>
    </source>
</evidence>
<feature type="compositionally biased region" description="Basic and acidic residues" evidence="1">
    <location>
        <begin position="67"/>
        <end position="80"/>
    </location>
</feature>
<feature type="region of interest" description="Disordered" evidence="1">
    <location>
        <begin position="64"/>
        <end position="86"/>
    </location>
</feature>
<sequence length="86" mass="10229">MLRLWDRLVKMPDDRLTKRIFNGDFSKKKDWNYDTKHIFDSLNLQHLFASRSMDNISLDSLLSRSTEQSKENDINKETTRPRNPAS</sequence>
<dbReference type="EMBL" id="JAIWYP010000010">
    <property type="protein sequence ID" value="KAH3754573.1"/>
    <property type="molecule type" value="Genomic_DNA"/>
</dbReference>
<evidence type="ECO:0000313" key="3">
    <source>
        <dbReference type="Proteomes" id="UP000828390"/>
    </source>
</evidence>
<dbReference type="Proteomes" id="UP000828390">
    <property type="component" value="Unassembled WGS sequence"/>
</dbReference>
<comment type="caution">
    <text evidence="2">The sequence shown here is derived from an EMBL/GenBank/DDBJ whole genome shotgun (WGS) entry which is preliminary data.</text>
</comment>
<evidence type="ECO:0000256" key="1">
    <source>
        <dbReference type="SAM" id="MobiDB-lite"/>
    </source>
</evidence>
<protein>
    <submittedName>
        <fullName evidence="2">Uncharacterized protein</fullName>
    </submittedName>
</protein>
<dbReference type="AlphaFoldDB" id="A0A9D4DSU7"/>
<organism evidence="2 3">
    <name type="scientific">Dreissena polymorpha</name>
    <name type="common">Zebra mussel</name>
    <name type="synonym">Mytilus polymorpha</name>
    <dbReference type="NCBI Taxonomy" id="45954"/>
    <lineage>
        <taxon>Eukaryota</taxon>
        <taxon>Metazoa</taxon>
        <taxon>Spiralia</taxon>
        <taxon>Lophotrochozoa</taxon>
        <taxon>Mollusca</taxon>
        <taxon>Bivalvia</taxon>
        <taxon>Autobranchia</taxon>
        <taxon>Heteroconchia</taxon>
        <taxon>Euheterodonta</taxon>
        <taxon>Imparidentia</taxon>
        <taxon>Neoheterodontei</taxon>
        <taxon>Myida</taxon>
        <taxon>Dreissenoidea</taxon>
        <taxon>Dreissenidae</taxon>
        <taxon>Dreissena</taxon>
    </lineage>
</organism>
<name>A0A9D4DSU7_DREPO</name>
<reference evidence="2" key="2">
    <citation type="submission" date="2020-11" db="EMBL/GenBank/DDBJ databases">
        <authorList>
            <person name="McCartney M.A."/>
            <person name="Auch B."/>
            <person name="Kono T."/>
            <person name="Mallez S."/>
            <person name="Becker A."/>
            <person name="Gohl D.M."/>
            <person name="Silverstein K.A.T."/>
            <person name="Koren S."/>
            <person name="Bechman K.B."/>
            <person name="Herman A."/>
            <person name="Abrahante J.E."/>
            <person name="Garbe J."/>
        </authorList>
    </citation>
    <scope>NUCLEOTIDE SEQUENCE</scope>
    <source>
        <strain evidence="2">Duluth1</strain>
        <tissue evidence="2">Whole animal</tissue>
    </source>
</reference>